<protein>
    <submittedName>
        <fullName evidence="1">Uncharacterized protein orf143</fullName>
    </submittedName>
</protein>
<evidence type="ECO:0000313" key="1">
    <source>
        <dbReference type="EMBL" id="AAS79037.1"/>
    </source>
</evidence>
<reference evidence="1" key="1">
    <citation type="submission" date="2003-12" db="EMBL/GenBank/DDBJ databases">
        <authorList>
            <person name="Oudot-Le Secq M.-P."/>
            <person name="Stam W.T."/>
            <person name="Olsen J.L."/>
        </authorList>
    </citation>
    <scope>NUCLEOTIDE SEQUENCE</scope>
</reference>
<dbReference type="EMBL" id="AY500367">
    <property type="protein sequence ID" value="AAS79037.1"/>
    <property type="molecule type" value="Genomic_DNA"/>
</dbReference>
<name>Q2TUF9_9PHAE</name>
<accession>Q2TUF9</accession>
<dbReference type="AlphaFoldDB" id="Q2TUF9"/>
<reference evidence="1" key="2">
    <citation type="journal article" date="2006" name="Curr. Genet.">
        <title>Complete mitochondrial genomes of the three brown algae (Heterokonta: Phaeophyceae) Dictyota dichotoma, Fucus vesiculosus and Desmarestia viridis.</title>
        <authorList>
            <person name="Oudot-Le Secq M.P."/>
            <person name="Loiseaux-de Goer S."/>
            <person name="Stam W.T."/>
            <person name="Olsen J.L."/>
        </authorList>
    </citation>
    <scope>NUCLEOTIDE SEQUENCE</scope>
</reference>
<dbReference type="RefSeq" id="YP_448651.1">
    <property type="nucleotide sequence ID" value="NC_007684.1"/>
</dbReference>
<geneLocation type="mitochondrion" evidence="1"/>
<organism evidence="1">
    <name type="scientific">Desmarestia viridis</name>
    <dbReference type="NCBI Taxonomy" id="62313"/>
    <lineage>
        <taxon>Eukaryota</taxon>
        <taxon>Sar</taxon>
        <taxon>Stramenopiles</taxon>
        <taxon>Ochrophyta</taxon>
        <taxon>PX clade</taxon>
        <taxon>Phaeophyceae</taxon>
        <taxon>Desmarestiales</taxon>
        <taxon>Desmarestiaceae</taxon>
        <taxon>Desmarestia</taxon>
    </lineage>
</organism>
<dbReference type="GeneID" id="3860991"/>
<keyword evidence="1" id="KW-0496">Mitochondrion</keyword>
<sequence length="143" mass="16381">MFTPRKRHLRKKRFFLPNQQTFALLNGSNLKASKLSKIKLSLKNGKLYSVPLYLSPPKIGAGCPLIMVVYENVEELQKNIAKISVEIDCLGISIDKKWYPINFLENGKTNNLYQKTLALLLVQSSKIKITYNSSERRDLNPQL</sequence>
<proteinExistence type="predicted"/>
<gene>
    <name evidence="1" type="primary">orf143</name>
</gene>